<dbReference type="Pfam" id="PF01974">
    <property type="entry name" value="tRNA_int_endo"/>
    <property type="match status" value="1"/>
</dbReference>
<dbReference type="NCBIfam" id="TIGR00324">
    <property type="entry name" value="endA"/>
    <property type="match status" value="1"/>
</dbReference>
<dbReference type="OMA" id="DTELNND"/>
<keyword evidence="7" id="KW-1185">Reference proteome</keyword>
<sequence>MMGDSKERRVRWKGRHACETALSDPMSAIYSAIKAWTPPSGMFADSAVLLQVNSEQAQLLNRACFGRPYPPAIAPPPPSAPTYPPPIPGFDDSDSKEGLQFFQLALEEAFYLNYEMKCVRIYHQSHKEERVLLSHDELWRLMLKKKQHFVQHYKAYSHMRSKRWVVLSGIQFGADFMAYRHHPALVHSDYAVLVMLGEERQSRLNTWTELHAMGRLCGSVAKTLLLIYVKRKDAAVDSTFPSCLEDFDLETVEVNRWLPEKNREAGETLEENSELG</sequence>
<dbReference type="Proteomes" id="UP000244005">
    <property type="component" value="Unassembled WGS sequence"/>
</dbReference>
<evidence type="ECO:0000259" key="5">
    <source>
        <dbReference type="Pfam" id="PF02778"/>
    </source>
</evidence>
<name>A0A2R6WNE3_MARPO</name>
<dbReference type="CDD" id="cd22363">
    <property type="entry name" value="tRNA-intron_lyase_C"/>
    <property type="match status" value="1"/>
</dbReference>
<evidence type="ECO:0000256" key="3">
    <source>
        <dbReference type="ARBA" id="ARBA00034031"/>
    </source>
</evidence>
<dbReference type="GO" id="GO:0000379">
    <property type="term" value="P:tRNA-type intron splice site recognition and cleavage"/>
    <property type="evidence" value="ECO:0000318"/>
    <property type="project" value="GO_Central"/>
</dbReference>
<dbReference type="Pfam" id="PF02778">
    <property type="entry name" value="tRNA_int_endo_N"/>
    <property type="match status" value="1"/>
</dbReference>
<dbReference type="GO" id="GO:0003676">
    <property type="term" value="F:nucleic acid binding"/>
    <property type="evidence" value="ECO:0007669"/>
    <property type="project" value="InterPro"/>
</dbReference>
<dbReference type="PANTHER" id="PTHR21227:SF0">
    <property type="entry name" value="TRNA-SPLICING ENDONUCLEASE SUBUNIT SEN2"/>
    <property type="match status" value="1"/>
</dbReference>
<dbReference type="AlphaFoldDB" id="A0A2R6WNE3"/>
<proteinExistence type="inferred from homology"/>
<dbReference type="SUPFAM" id="SSF53032">
    <property type="entry name" value="tRNA-intron endonuclease catalytic domain-like"/>
    <property type="match status" value="1"/>
</dbReference>
<dbReference type="InterPro" id="IPR011856">
    <property type="entry name" value="tRNA_endonuc-like_dom_sf"/>
</dbReference>
<protein>
    <recommendedName>
        <fullName evidence="2">tRNA-intron lyase</fullName>
        <ecNumber evidence="2">4.6.1.16</ecNumber>
    </recommendedName>
</protein>
<evidence type="ECO:0000313" key="7">
    <source>
        <dbReference type="Proteomes" id="UP000244005"/>
    </source>
</evidence>
<accession>A0A2R6WNE3</accession>
<dbReference type="GO" id="GO:0000214">
    <property type="term" value="C:tRNA-intron endonuclease complex"/>
    <property type="evidence" value="ECO:0000318"/>
    <property type="project" value="GO_Central"/>
</dbReference>
<dbReference type="GO" id="GO:0005737">
    <property type="term" value="C:cytoplasm"/>
    <property type="evidence" value="ECO:0000318"/>
    <property type="project" value="GO_Central"/>
</dbReference>
<dbReference type="InterPro" id="IPR006676">
    <property type="entry name" value="tRNA_splic"/>
</dbReference>
<dbReference type="EC" id="4.6.1.16" evidence="2"/>
<dbReference type="InterPro" id="IPR036167">
    <property type="entry name" value="tRNA_intron_Endo_cat-like_sf"/>
</dbReference>
<dbReference type="Gramene" id="Mp2g22190.1">
    <property type="protein sequence ID" value="Mp2g22190.1.cds"/>
    <property type="gene ID" value="Mp2g22190"/>
</dbReference>
<comment type="similarity">
    <text evidence="1">Belongs to the tRNA-intron endonuclease family.</text>
</comment>
<dbReference type="EMBL" id="KZ772744">
    <property type="protein sequence ID" value="PTQ35375.1"/>
    <property type="molecule type" value="Genomic_DNA"/>
</dbReference>
<dbReference type="PANTHER" id="PTHR21227">
    <property type="entry name" value="TRNA-SPLICING ENDONUCLEASE SUBUNIT SEN2"/>
    <property type="match status" value="1"/>
</dbReference>
<gene>
    <name evidence="6" type="ORF">MARPO_0072s0108</name>
</gene>
<evidence type="ECO:0000256" key="2">
    <source>
        <dbReference type="ARBA" id="ARBA00012573"/>
    </source>
</evidence>
<comment type="catalytic activity">
    <reaction evidence="3">
        <text>pretRNA = a 3'-half-tRNA molecule with a 5'-OH end + a 5'-half-tRNA molecule with a 2',3'-cyclic phosphate end + an intron with a 2',3'-cyclic phosphate and a 5'-hydroxyl terminus.</text>
        <dbReference type="EC" id="4.6.1.16"/>
    </reaction>
</comment>
<dbReference type="InterPro" id="IPR006677">
    <property type="entry name" value="tRNA_intron_Endonuc_cat-like"/>
</dbReference>
<evidence type="ECO:0000313" key="6">
    <source>
        <dbReference type="EMBL" id="PTQ35375.1"/>
    </source>
</evidence>
<dbReference type="GO" id="GO:0008033">
    <property type="term" value="P:tRNA processing"/>
    <property type="evidence" value="ECO:0000318"/>
    <property type="project" value="GO_Central"/>
</dbReference>
<organism evidence="6 7">
    <name type="scientific">Marchantia polymorpha</name>
    <name type="common">Common liverwort</name>
    <name type="synonym">Marchantia aquatica</name>
    <dbReference type="NCBI Taxonomy" id="3197"/>
    <lineage>
        <taxon>Eukaryota</taxon>
        <taxon>Viridiplantae</taxon>
        <taxon>Streptophyta</taxon>
        <taxon>Embryophyta</taxon>
        <taxon>Marchantiophyta</taxon>
        <taxon>Marchantiopsida</taxon>
        <taxon>Marchantiidae</taxon>
        <taxon>Marchantiales</taxon>
        <taxon>Marchantiaceae</taxon>
        <taxon>Marchantia</taxon>
    </lineage>
</organism>
<dbReference type="InterPro" id="IPR006678">
    <property type="entry name" value="tRNA_intron_Endonuc_N"/>
</dbReference>
<evidence type="ECO:0000259" key="4">
    <source>
        <dbReference type="Pfam" id="PF01974"/>
    </source>
</evidence>
<dbReference type="GO" id="GO:0000213">
    <property type="term" value="F:tRNA-intron lyase activity"/>
    <property type="evidence" value="ECO:0000318"/>
    <property type="project" value="GO_Central"/>
</dbReference>
<evidence type="ECO:0000256" key="1">
    <source>
        <dbReference type="ARBA" id="ARBA00008078"/>
    </source>
</evidence>
<feature type="domain" description="tRNA intron endonuclease catalytic" evidence="4">
    <location>
        <begin position="149"/>
        <end position="233"/>
    </location>
</feature>
<reference evidence="7" key="1">
    <citation type="journal article" date="2017" name="Cell">
        <title>Insights into land plant evolution garnered from the Marchantia polymorpha genome.</title>
        <authorList>
            <person name="Bowman J.L."/>
            <person name="Kohchi T."/>
            <person name="Yamato K.T."/>
            <person name="Jenkins J."/>
            <person name="Shu S."/>
            <person name="Ishizaki K."/>
            <person name="Yamaoka S."/>
            <person name="Nishihama R."/>
            <person name="Nakamura Y."/>
            <person name="Berger F."/>
            <person name="Adam C."/>
            <person name="Aki S.S."/>
            <person name="Althoff F."/>
            <person name="Araki T."/>
            <person name="Arteaga-Vazquez M.A."/>
            <person name="Balasubrmanian S."/>
            <person name="Barry K."/>
            <person name="Bauer D."/>
            <person name="Boehm C.R."/>
            <person name="Briginshaw L."/>
            <person name="Caballero-Perez J."/>
            <person name="Catarino B."/>
            <person name="Chen F."/>
            <person name="Chiyoda S."/>
            <person name="Chovatia M."/>
            <person name="Davies K.M."/>
            <person name="Delmans M."/>
            <person name="Demura T."/>
            <person name="Dierschke T."/>
            <person name="Dolan L."/>
            <person name="Dorantes-Acosta A.E."/>
            <person name="Eklund D.M."/>
            <person name="Florent S.N."/>
            <person name="Flores-Sandoval E."/>
            <person name="Fujiyama A."/>
            <person name="Fukuzawa H."/>
            <person name="Galik B."/>
            <person name="Grimanelli D."/>
            <person name="Grimwood J."/>
            <person name="Grossniklaus U."/>
            <person name="Hamada T."/>
            <person name="Haseloff J."/>
            <person name="Hetherington A.J."/>
            <person name="Higo A."/>
            <person name="Hirakawa Y."/>
            <person name="Hundley H.N."/>
            <person name="Ikeda Y."/>
            <person name="Inoue K."/>
            <person name="Inoue S.I."/>
            <person name="Ishida S."/>
            <person name="Jia Q."/>
            <person name="Kakita M."/>
            <person name="Kanazawa T."/>
            <person name="Kawai Y."/>
            <person name="Kawashima T."/>
            <person name="Kennedy M."/>
            <person name="Kinose K."/>
            <person name="Kinoshita T."/>
            <person name="Kohara Y."/>
            <person name="Koide E."/>
            <person name="Komatsu K."/>
            <person name="Kopischke S."/>
            <person name="Kubo M."/>
            <person name="Kyozuka J."/>
            <person name="Lagercrantz U."/>
            <person name="Lin S.S."/>
            <person name="Lindquist E."/>
            <person name="Lipzen A.M."/>
            <person name="Lu C.W."/>
            <person name="De Luna E."/>
            <person name="Martienssen R.A."/>
            <person name="Minamino N."/>
            <person name="Mizutani M."/>
            <person name="Mizutani M."/>
            <person name="Mochizuki N."/>
            <person name="Monte I."/>
            <person name="Mosher R."/>
            <person name="Nagasaki H."/>
            <person name="Nakagami H."/>
            <person name="Naramoto S."/>
            <person name="Nishitani K."/>
            <person name="Ohtani M."/>
            <person name="Okamoto T."/>
            <person name="Okumura M."/>
            <person name="Phillips J."/>
            <person name="Pollak B."/>
            <person name="Reinders A."/>
            <person name="Rovekamp M."/>
            <person name="Sano R."/>
            <person name="Sawa S."/>
            <person name="Schmid M.W."/>
            <person name="Shirakawa M."/>
            <person name="Solano R."/>
            <person name="Spunde A."/>
            <person name="Suetsugu N."/>
            <person name="Sugano S."/>
            <person name="Sugiyama A."/>
            <person name="Sun R."/>
            <person name="Suzuki Y."/>
            <person name="Takenaka M."/>
            <person name="Takezawa D."/>
            <person name="Tomogane H."/>
            <person name="Tsuzuki M."/>
            <person name="Ueda T."/>
            <person name="Umeda M."/>
            <person name="Ward J.M."/>
            <person name="Watanabe Y."/>
            <person name="Yazaki K."/>
            <person name="Yokoyama R."/>
            <person name="Yoshitake Y."/>
            <person name="Yotsui I."/>
            <person name="Zachgo S."/>
            <person name="Schmutz J."/>
        </authorList>
    </citation>
    <scope>NUCLEOTIDE SEQUENCE [LARGE SCALE GENOMIC DNA]</scope>
    <source>
        <strain evidence="7">Tak-1</strain>
    </source>
</reference>
<dbReference type="OrthoDB" id="10249562at2759"/>
<dbReference type="Gene3D" id="3.40.1350.10">
    <property type="match status" value="1"/>
</dbReference>
<feature type="domain" description="tRNA intron endonuclease N-terminal" evidence="5">
    <location>
        <begin position="41"/>
        <end position="127"/>
    </location>
</feature>